<evidence type="ECO:0000256" key="1">
    <source>
        <dbReference type="SAM" id="MobiDB-lite"/>
    </source>
</evidence>
<feature type="compositionally biased region" description="Acidic residues" evidence="1">
    <location>
        <begin position="156"/>
        <end position="179"/>
    </location>
</feature>
<evidence type="ECO:0000313" key="3">
    <source>
        <dbReference type="Proteomes" id="UP000078343"/>
    </source>
</evidence>
<keyword evidence="3" id="KW-1185">Reference proteome</keyword>
<accession>A0A178ZGH3</accession>
<evidence type="ECO:0000313" key="2">
    <source>
        <dbReference type="EMBL" id="OAP58742.1"/>
    </source>
</evidence>
<proteinExistence type="predicted"/>
<gene>
    <name evidence="2" type="ORF">AYL99_07832</name>
</gene>
<organism evidence="2 3">
    <name type="scientific">Fonsecaea erecta</name>
    <dbReference type="NCBI Taxonomy" id="1367422"/>
    <lineage>
        <taxon>Eukaryota</taxon>
        <taxon>Fungi</taxon>
        <taxon>Dikarya</taxon>
        <taxon>Ascomycota</taxon>
        <taxon>Pezizomycotina</taxon>
        <taxon>Eurotiomycetes</taxon>
        <taxon>Chaetothyriomycetidae</taxon>
        <taxon>Chaetothyriales</taxon>
        <taxon>Herpotrichiellaceae</taxon>
        <taxon>Fonsecaea</taxon>
    </lineage>
</organism>
<dbReference type="GeneID" id="30012000"/>
<dbReference type="Proteomes" id="UP000078343">
    <property type="component" value="Unassembled WGS sequence"/>
</dbReference>
<dbReference type="RefSeq" id="XP_018692109.1">
    <property type="nucleotide sequence ID" value="XM_018839341.1"/>
</dbReference>
<sequence length="186" mass="19755">MPVIQHFPQPPALAVPPTQHGQPSPLSPSDLPPFYHSETDHSQFAGHANPDSPTLGGLSSGHGAPAPPQAGGSRFPGAYGSHDTAAHSEDPSHLGPLPYYHTDDHSKFAAPALPDSPTLPSSHAPAGHAPTGLHLAVAPHEEDWGEEENEQHFPEMGEEEGEEGEEEPEYYDEEEDEEGGQGHAWA</sequence>
<comment type="caution">
    <text evidence="2">The sequence shown here is derived from an EMBL/GenBank/DDBJ whole genome shotgun (WGS) entry which is preliminary data.</text>
</comment>
<protein>
    <submittedName>
        <fullName evidence="2">Uncharacterized protein</fullName>
    </submittedName>
</protein>
<feature type="region of interest" description="Disordered" evidence="1">
    <location>
        <begin position="1"/>
        <end position="186"/>
    </location>
</feature>
<reference evidence="2 3" key="1">
    <citation type="submission" date="2016-04" db="EMBL/GenBank/DDBJ databases">
        <title>Draft genome of Fonsecaea erecta CBS 125763.</title>
        <authorList>
            <person name="Weiss V.A."/>
            <person name="Vicente V.A."/>
            <person name="Raittz R.T."/>
            <person name="Moreno L.F."/>
            <person name="De Souza E.M."/>
            <person name="Pedrosa F.O."/>
            <person name="Steffens M.B."/>
            <person name="Faoro H."/>
            <person name="Tadra-Sfeir M.Z."/>
            <person name="Najafzadeh M.J."/>
            <person name="Felipe M.S."/>
            <person name="Teixeira M."/>
            <person name="Sun J."/>
            <person name="Xi L."/>
            <person name="Gomes R."/>
            <person name="De Azevedo C.M."/>
            <person name="Salgado C.G."/>
            <person name="Da Silva M.B."/>
            <person name="Nascimento M.F."/>
            <person name="Queiroz-Telles F."/>
            <person name="Attili D.S."/>
            <person name="Gorbushina A."/>
        </authorList>
    </citation>
    <scope>NUCLEOTIDE SEQUENCE [LARGE SCALE GENOMIC DNA]</scope>
    <source>
        <strain evidence="2 3">CBS 125763</strain>
    </source>
</reference>
<feature type="compositionally biased region" description="Low complexity" evidence="1">
    <location>
        <begin position="61"/>
        <end position="73"/>
    </location>
</feature>
<name>A0A178ZGH3_9EURO</name>
<dbReference type="EMBL" id="LVYI01000006">
    <property type="protein sequence ID" value="OAP58742.1"/>
    <property type="molecule type" value="Genomic_DNA"/>
</dbReference>
<feature type="compositionally biased region" description="Low complexity" evidence="1">
    <location>
        <begin position="23"/>
        <end position="33"/>
    </location>
</feature>
<dbReference type="AlphaFoldDB" id="A0A178ZGH3"/>